<evidence type="ECO:0000313" key="1">
    <source>
        <dbReference type="EMBL" id="QGZ96082.1"/>
    </source>
</evidence>
<reference evidence="2" key="1">
    <citation type="submission" date="2019-12" db="EMBL/GenBank/DDBJ databases">
        <title>Complete genome of Terracaulis silvestris 0127_4.</title>
        <authorList>
            <person name="Vieira S."/>
            <person name="Riedel T."/>
            <person name="Sproer C."/>
            <person name="Pascual J."/>
            <person name="Boedeker C."/>
            <person name="Overmann J."/>
        </authorList>
    </citation>
    <scope>NUCLEOTIDE SEQUENCE [LARGE SCALE GENOMIC DNA]</scope>
    <source>
        <strain evidence="2">0127_4</strain>
    </source>
</reference>
<gene>
    <name evidence="1" type="ORF">DSM104635_02938</name>
</gene>
<protein>
    <submittedName>
        <fullName evidence="1">Uncharacterized protein</fullName>
    </submittedName>
</protein>
<dbReference type="RefSeq" id="WP_158766896.1">
    <property type="nucleotide sequence ID" value="NZ_CP047045.1"/>
</dbReference>
<proteinExistence type="predicted"/>
<keyword evidence="2" id="KW-1185">Reference proteome</keyword>
<sequence>MPLPAYSACVACACGAKYERAEAQLPIKDIGIFECQVCGEVVERWHGRSVPTFRLVQNPTTKASNAA</sequence>
<organism evidence="1 2">
    <name type="scientific">Terricaulis silvestris</name>
    <dbReference type="NCBI Taxonomy" id="2686094"/>
    <lineage>
        <taxon>Bacteria</taxon>
        <taxon>Pseudomonadati</taxon>
        <taxon>Pseudomonadota</taxon>
        <taxon>Alphaproteobacteria</taxon>
        <taxon>Caulobacterales</taxon>
        <taxon>Caulobacteraceae</taxon>
        <taxon>Terricaulis</taxon>
    </lineage>
</organism>
<accession>A0A6I6MWS2</accession>
<evidence type="ECO:0000313" key="2">
    <source>
        <dbReference type="Proteomes" id="UP000431269"/>
    </source>
</evidence>
<name>A0A6I6MWS2_9CAUL</name>
<dbReference type="EMBL" id="CP047045">
    <property type="protein sequence ID" value="QGZ96082.1"/>
    <property type="molecule type" value="Genomic_DNA"/>
</dbReference>
<dbReference type="AlphaFoldDB" id="A0A6I6MWS2"/>
<dbReference type="KEGG" id="tsv:DSM104635_02938"/>
<dbReference type="Proteomes" id="UP000431269">
    <property type="component" value="Chromosome"/>
</dbReference>